<sequence length="715" mass="75732">MIAVQTATTTMQVHDELAALLARNLTLGSVPYSMPVSEPPVQAPAAPAALPTQVEQPKIIYSISQHYHHSAHANKPTASVEETQQPQPEQQQQPTPEQVLLQNGIDPTALTDVQLALFKMSAPDRRDYLLQLWRICPPTRPVTAAENGPWDTIDVEMDREIASSELRVQQNQVQQAAPSPQGVMSLDGTVVSTAESAPTQASDGRWMQSQSQSYMEPYMASGYEELARREYMSSSSPSGYGSEASVPRSAQVSGVQLRYSKATDPVYDNQLSLSGRASWPQAHHTATDMENQYGALMAMRDSGDMEISRLLLLALALVGLDLVVAAARGLGRARLLDDLELVLGIAARRSLARRGVGRRVVVVGRARDKFVLVRRLLGKDAANGQAECPGRQAVDRSVEDGRAHNLVDVEEELLDLALRVHLLQVDVAQRVDNQDLAVLGRDPSLGARRTSRRLRSRGGRAAAGSTGTSNTAAAATAGGVTVLGRIALGVALLHAALLAVHSHLLLLSIAAGLLLGGRSGRGVGADGVQVHAGQLVAPGGLARIADVAVDKLALALPAHVQRQVVDGAADKDKEADHDRAEARAVAVVVVLGALPGREAVGQEVVVAVALGAAQDVGDNAEARLHVRGALHGGTDLARRRLLGDRHAAVLLGCLGPLSSQLLLDLVGMERSRLLAVGLVDVVEGRGRRHADKVVEGDVRAEGGGELVAHAEDFAI</sequence>
<feature type="region of interest" description="Disordered" evidence="1">
    <location>
        <begin position="449"/>
        <end position="471"/>
    </location>
</feature>
<dbReference type="eggNOG" id="ENOG502S3PM">
    <property type="taxonomic scope" value="Eukaryota"/>
</dbReference>
<dbReference type="EMBL" id="KE148155">
    <property type="protein sequence ID" value="EPE05823.1"/>
    <property type="molecule type" value="Genomic_DNA"/>
</dbReference>
<keyword evidence="3" id="KW-1185">Reference proteome</keyword>
<gene>
    <name evidence="2" type="ORF">F503_08354</name>
</gene>
<feature type="compositionally biased region" description="Low complexity" evidence="1">
    <location>
        <begin position="81"/>
        <end position="97"/>
    </location>
</feature>
<organism evidence="2 3">
    <name type="scientific">Ophiostoma piceae (strain UAMH 11346)</name>
    <name type="common">Sap stain fungus</name>
    <dbReference type="NCBI Taxonomy" id="1262450"/>
    <lineage>
        <taxon>Eukaryota</taxon>
        <taxon>Fungi</taxon>
        <taxon>Dikarya</taxon>
        <taxon>Ascomycota</taxon>
        <taxon>Pezizomycotina</taxon>
        <taxon>Sordariomycetes</taxon>
        <taxon>Sordariomycetidae</taxon>
        <taxon>Ophiostomatales</taxon>
        <taxon>Ophiostomataceae</taxon>
        <taxon>Ophiostoma</taxon>
    </lineage>
</organism>
<feature type="region of interest" description="Disordered" evidence="1">
    <location>
        <begin position="71"/>
        <end position="97"/>
    </location>
</feature>
<name>S3CHK9_OPHP1</name>
<dbReference type="STRING" id="1262450.S3CHK9"/>
<feature type="compositionally biased region" description="Basic residues" evidence="1">
    <location>
        <begin position="449"/>
        <end position="458"/>
    </location>
</feature>
<dbReference type="VEuPathDB" id="FungiDB:F503_08354"/>
<evidence type="ECO:0000256" key="1">
    <source>
        <dbReference type="SAM" id="MobiDB-lite"/>
    </source>
</evidence>
<evidence type="ECO:0000313" key="2">
    <source>
        <dbReference type="EMBL" id="EPE05823.1"/>
    </source>
</evidence>
<dbReference type="AlphaFoldDB" id="S3CHK9"/>
<protein>
    <submittedName>
        <fullName evidence="2">Uncharacterized protein</fullName>
    </submittedName>
</protein>
<dbReference type="HOGENOM" id="CLU_386399_0_0_1"/>
<accession>S3CHK9</accession>
<proteinExistence type="predicted"/>
<reference evidence="2 3" key="1">
    <citation type="journal article" date="2013" name="BMC Genomics">
        <title>The genome and transcriptome of the pine saprophyte Ophiostoma piceae, and a comparison with the bark beetle-associated pine pathogen Grosmannia clavigera.</title>
        <authorList>
            <person name="Haridas S."/>
            <person name="Wang Y."/>
            <person name="Lim L."/>
            <person name="Massoumi Alamouti S."/>
            <person name="Jackman S."/>
            <person name="Docking R."/>
            <person name="Robertson G."/>
            <person name="Birol I."/>
            <person name="Bohlmann J."/>
            <person name="Breuil C."/>
        </authorList>
    </citation>
    <scope>NUCLEOTIDE SEQUENCE [LARGE SCALE GENOMIC DNA]</scope>
    <source>
        <strain evidence="2 3">UAMH 11346</strain>
    </source>
</reference>
<feature type="compositionally biased region" description="Low complexity" evidence="1">
    <location>
        <begin position="459"/>
        <end position="471"/>
    </location>
</feature>
<dbReference type="Proteomes" id="UP000016923">
    <property type="component" value="Unassembled WGS sequence"/>
</dbReference>
<dbReference type="OrthoDB" id="5357075at2759"/>
<evidence type="ECO:0000313" key="3">
    <source>
        <dbReference type="Proteomes" id="UP000016923"/>
    </source>
</evidence>